<evidence type="ECO:0000256" key="2">
    <source>
        <dbReference type="ARBA" id="ARBA00022723"/>
    </source>
</evidence>
<dbReference type="GO" id="GO:0046872">
    <property type="term" value="F:metal ion binding"/>
    <property type="evidence" value="ECO:0007669"/>
    <property type="project" value="UniProtKB-KW"/>
</dbReference>
<dbReference type="InterPro" id="IPR017900">
    <property type="entry name" value="4Fe4S_Fe_S_CS"/>
</dbReference>
<dbReference type="AlphaFoldDB" id="A0A7C3J232"/>
<name>A0A7C3J232_9CREN</name>
<gene>
    <name evidence="6" type="ORF">ENS19_04250</name>
</gene>
<dbReference type="SUPFAM" id="SSF54862">
    <property type="entry name" value="4Fe-4S ferredoxins"/>
    <property type="match status" value="2"/>
</dbReference>
<feature type="domain" description="4Fe-4S ferredoxin-type" evidence="5">
    <location>
        <begin position="188"/>
        <end position="209"/>
    </location>
</feature>
<keyword evidence="4" id="KW-0411">Iron-sulfur</keyword>
<dbReference type="PROSITE" id="PS00198">
    <property type="entry name" value="4FE4S_FER_1"/>
    <property type="match status" value="5"/>
</dbReference>
<dbReference type="Pfam" id="PF13187">
    <property type="entry name" value="Fer4_9"/>
    <property type="match status" value="1"/>
</dbReference>
<feature type="domain" description="4Fe-4S ferredoxin-type" evidence="5">
    <location>
        <begin position="283"/>
        <end position="302"/>
    </location>
</feature>
<organism evidence="6">
    <name type="scientific">Candidatus Methanomethylicus mesodigestus</name>
    <dbReference type="NCBI Taxonomy" id="1867258"/>
    <lineage>
        <taxon>Archaea</taxon>
        <taxon>Thermoproteota</taxon>
        <taxon>Methanosuratincolia</taxon>
        <taxon>Candidatus Methanomethylicales</taxon>
        <taxon>Candidatus Methanomethylicaceae</taxon>
        <taxon>Candidatus Methanomethylicus</taxon>
    </lineage>
</organism>
<dbReference type="GO" id="GO:0016491">
    <property type="term" value="F:oxidoreductase activity"/>
    <property type="evidence" value="ECO:0007669"/>
    <property type="project" value="UniProtKB-ARBA"/>
</dbReference>
<dbReference type="Gene3D" id="3.30.70.3270">
    <property type="match status" value="2"/>
</dbReference>
<dbReference type="Pfam" id="PF13237">
    <property type="entry name" value="Fer4_10"/>
    <property type="match status" value="1"/>
</dbReference>
<accession>A0A7C3J232</accession>
<evidence type="ECO:0000313" key="6">
    <source>
        <dbReference type="EMBL" id="HFK20475.1"/>
    </source>
</evidence>
<keyword evidence="3" id="KW-0408">Iron</keyword>
<dbReference type="Pfam" id="PF12838">
    <property type="entry name" value="Fer4_7"/>
    <property type="match status" value="1"/>
</dbReference>
<evidence type="ECO:0000259" key="5">
    <source>
        <dbReference type="PROSITE" id="PS51379"/>
    </source>
</evidence>
<dbReference type="PANTHER" id="PTHR43687">
    <property type="entry name" value="ADENYLYLSULFATE REDUCTASE, BETA SUBUNIT"/>
    <property type="match status" value="1"/>
</dbReference>
<dbReference type="EMBL" id="DSTX01000006">
    <property type="protein sequence ID" value="HFK20475.1"/>
    <property type="molecule type" value="Genomic_DNA"/>
</dbReference>
<sequence>MTAQAAQTQALAHASQKVSKRKIYRDMSKCMLCGKCKNVCPSSAIKFKTETEGLCTHCNLCAEVCPVKAIDSFEGKIKPEEIGQYYTKMQSYSERKIKINCVMCMECYEQCPTHAIQMDNGKLKIKKGDAGASIINCSLCSLCVRHCPTNALLFQTGRVILNPELCILCGECVRVCPPMTMKLKDRYPEGYCVMCGRCVKSCPVGALSIKPLSWDGKIEDSCIRCGTCSKVCPTDAIRFNPITQTKPVVDLTKCILCEICASDCPVNAIPIRCSLPERKLQKHAISINQNLCIGCGLCVDACKLTLKGDHAPSLKDGLAYIDTKKCIGCGACAFTCPTECIKVFKVYSSKDVYGRAEDTVVFP</sequence>
<feature type="domain" description="4Fe-4S ferredoxin-type" evidence="5">
    <location>
        <begin position="210"/>
        <end position="242"/>
    </location>
</feature>
<dbReference type="GO" id="GO:0051539">
    <property type="term" value="F:4 iron, 4 sulfur cluster binding"/>
    <property type="evidence" value="ECO:0007669"/>
    <property type="project" value="UniProtKB-KW"/>
</dbReference>
<evidence type="ECO:0000256" key="3">
    <source>
        <dbReference type="ARBA" id="ARBA00023004"/>
    </source>
</evidence>
<dbReference type="InterPro" id="IPR017896">
    <property type="entry name" value="4Fe4S_Fe-S-bd"/>
</dbReference>
<feature type="domain" description="4Fe-4S ferredoxin-type" evidence="5">
    <location>
        <begin position="21"/>
        <end position="50"/>
    </location>
</feature>
<dbReference type="Pfam" id="PF00037">
    <property type="entry name" value="Fer4"/>
    <property type="match status" value="4"/>
</dbReference>
<evidence type="ECO:0000256" key="1">
    <source>
        <dbReference type="ARBA" id="ARBA00022485"/>
    </source>
</evidence>
<feature type="domain" description="4Fe-4S ferredoxin-type" evidence="5">
    <location>
        <begin position="157"/>
        <end position="186"/>
    </location>
</feature>
<proteinExistence type="predicted"/>
<dbReference type="Gene3D" id="3.30.70.20">
    <property type="match status" value="4"/>
</dbReference>
<feature type="domain" description="4Fe-4S ferredoxin-type" evidence="5">
    <location>
        <begin position="92"/>
        <end position="121"/>
    </location>
</feature>
<feature type="domain" description="4Fe-4S ferredoxin-type" evidence="5">
    <location>
        <begin position="52"/>
        <end position="76"/>
    </location>
</feature>
<evidence type="ECO:0000256" key="4">
    <source>
        <dbReference type="ARBA" id="ARBA00023014"/>
    </source>
</evidence>
<keyword evidence="2" id="KW-0479">Metal-binding</keyword>
<feature type="domain" description="4Fe-4S ferredoxin-type" evidence="5">
    <location>
        <begin position="245"/>
        <end position="274"/>
    </location>
</feature>
<keyword evidence="1" id="KW-0004">4Fe-4S</keyword>
<feature type="domain" description="4Fe-4S ferredoxin-type" evidence="5">
    <location>
        <begin position="317"/>
        <end position="346"/>
    </location>
</feature>
<protein>
    <submittedName>
        <fullName evidence="6">4Fe-4S dicluster domain-containing protein</fullName>
    </submittedName>
</protein>
<dbReference type="PROSITE" id="PS51379">
    <property type="entry name" value="4FE4S_FER_2"/>
    <property type="match status" value="9"/>
</dbReference>
<dbReference type="InterPro" id="IPR050572">
    <property type="entry name" value="Fe-S_Ferredoxin"/>
</dbReference>
<dbReference type="CDD" id="cd10549">
    <property type="entry name" value="MtMvhB_like"/>
    <property type="match status" value="2"/>
</dbReference>
<comment type="caution">
    <text evidence="6">The sequence shown here is derived from an EMBL/GenBank/DDBJ whole genome shotgun (WGS) entry which is preliminary data.</text>
</comment>
<dbReference type="PANTHER" id="PTHR43687:SF1">
    <property type="entry name" value="FERREDOXIN III"/>
    <property type="match status" value="1"/>
</dbReference>
<reference evidence="6" key="1">
    <citation type="journal article" date="2020" name="mSystems">
        <title>Genome- and Community-Level Interaction Insights into Carbon Utilization and Element Cycling Functions of Hydrothermarchaeota in Hydrothermal Sediment.</title>
        <authorList>
            <person name="Zhou Z."/>
            <person name="Liu Y."/>
            <person name="Xu W."/>
            <person name="Pan J."/>
            <person name="Luo Z.H."/>
            <person name="Li M."/>
        </authorList>
    </citation>
    <scope>NUCLEOTIDE SEQUENCE [LARGE SCALE GENOMIC DNA]</scope>
    <source>
        <strain evidence="6">SpSt-468</strain>
    </source>
</reference>